<accession>A0A087SIY5</accession>
<sequence length="215" mass="22704">MHPGAMYETLVDQPPGPVVRSPLAPPLRLLLRAFNILLAGASLALLLLVLLIILLPRHSLPAPGPLPEGHAASRLGLLGAQAALRSWPAWAGTGLALLGLTTAMAGLAGLDQDKRRSLSTHVAMLVALVLLHAGALILLFVATDWRGRLPEDPAGLWPAVLRYTAQHATRVKYCLIASMLAHVVAALCGSALLSIYQVGSRLVGWQGQMQMLVNG</sequence>
<evidence type="ECO:0000313" key="2">
    <source>
        <dbReference type="EMBL" id="KFM25689.1"/>
    </source>
</evidence>
<keyword evidence="3" id="KW-1185">Reference proteome</keyword>
<evidence type="ECO:0000256" key="1">
    <source>
        <dbReference type="SAM" id="Phobius"/>
    </source>
</evidence>
<reference evidence="2 3" key="1">
    <citation type="journal article" date="2014" name="BMC Genomics">
        <title>Oil accumulation mechanisms of the oleaginous microalga Chlorella protothecoides revealed through its genome, transcriptomes, and proteomes.</title>
        <authorList>
            <person name="Gao C."/>
            <person name="Wang Y."/>
            <person name="Shen Y."/>
            <person name="Yan D."/>
            <person name="He X."/>
            <person name="Dai J."/>
            <person name="Wu Q."/>
        </authorList>
    </citation>
    <scope>NUCLEOTIDE SEQUENCE [LARGE SCALE GENOMIC DNA]</scope>
    <source>
        <strain evidence="2 3">0710</strain>
    </source>
</reference>
<gene>
    <name evidence="2" type="ORF">F751_2531</name>
</gene>
<dbReference type="AlphaFoldDB" id="A0A087SIY5"/>
<keyword evidence="1" id="KW-0812">Transmembrane</keyword>
<evidence type="ECO:0000313" key="3">
    <source>
        <dbReference type="Proteomes" id="UP000028924"/>
    </source>
</evidence>
<dbReference type="Proteomes" id="UP000028924">
    <property type="component" value="Unassembled WGS sequence"/>
</dbReference>
<keyword evidence="1" id="KW-0472">Membrane</keyword>
<dbReference type="KEGG" id="apro:F751_2531"/>
<feature type="transmembrane region" description="Helical" evidence="1">
    <location>
        <begin position="29"/>
        <end position="55"/>
    </location>
</feature>
<feature type="transmembrane region" description="Helical" evidence="1">
    <location>
        <begin position="122"/>
        <end position="142"/>
    </location>
</feature>
<feature type="transmembrane region" description="Helical" evidence="1">
    <location>
        <begin position="87"/>
        <end position="110"/>
    </location>
</feature>
<dbReference type="EMBL" id="KL662122">
    <property type="protein sequence ID" value="KFM25689.1"/>
    <property type="molecule type" value="Genomic_DNA"/>
</dbReference>
<protein>
    <submittedName>
        <fullName evidence="2">Uncharacterized protein</fullName>
    </submittedName>
</protein>
<proteinExistence type="predicted"/>
<dbReference type="GeneID" id="23613922"/>
<name>A0A087SIY5_AUXPR</name>
<feature type="transmembrane region" description="Helical" evidence="1">
    <location>
        <begin position="175"/>
        <end position="196"/>
    </location>
</feature>
<dbReference type="InterPro" id="IPR027387">
    <property type="entry name" value="Cytb/b6-like_sf"/>
</dbReference>
<organism evidence="2 3">
    <name type="scientific">Auxenochlorella protothecoides</name>
    <name type="common">Green microalga</name>
    <name type="synonym">Chlorella protothecoides</name>
    <dbReference type="NCBI Taxonomy" id="3075"/>
    <lineage>
        <taxon>Eukaryota</taxon>
        <taxon>Viridiplantae</taxon>
        <taxon>Chlorophyta</taxon>
        <taxon>core chlorophytes</taxon>
        <taxon>Trebouxiophyceae</taxon>
        <taxon>Chlorellales</taxon>
        <taxon>Chlorellaceae</taxon>
        <taxon>Auxenochlorella</taxon>
    </lineage>
</organism>
<dbReference type="Gene3D" id="1.20.810.10">
    <property type="entry name" value="Cytochrome Bc1 Complex, Chain C"/>
    <property type="match status" value="1"/>
</dbReference>
<dbReference type="RefSeq" id="XP_011398585.1">
    <property type="nucleotide sequence ID" value="XM_011400283.1"/>
</dbReference>
<keyword evidence="1" id="KW-1133">Transmembrane helix</keyword>